<keyword evidence="16" id="KW-1185">Reference proteome</keyword>
<dbReference type="SUPFAM" id="SSF53474">
    <property type="entry name" value="alpha/beta-Hydrolases"/>
    <property type="match status" value="1"/>
</dbReference>
<accession>A0A4S3KCZ0</accession>
<comment type="catalytic activity">
    <reaction evidence="1 11 13">
        <text>Release of N-terminal proline from a peptide.</text>
        <dbReference type="EC" id="3.4.11.5"/>
    </reaction>
</comment>
<evidence type="ECO:0000256" key="8">
    <source>
        <dbReference type="ARBA" id="ARBA00022670"/>
    </source>
</evidence>
<feature type="domain" description="AB hydrolase-1" evidence="14">
    <location>
        <begin position="36"/>
        <end position="296"/>
    </location>
</feature>
<dbReference type="AlphaFoldDB" id="A0A4S3KCZ0"/>
<dbReference type="PRINTS" id="PR00793">
    <property type="entry name" value="PROAMNOPTASE"/>
</dbReference>
<keyword evidence="6 11" id="KW-0031">Aminopeptidase</keyword>
<comment type="similarity">
    <text evidence="3 11 13">Belongs to the peptidase S33 family.</text>
</comment>
<dbReference type="EMBL" id="MWIO01000060">
    <property type="protein sequence ID" value="THD05754.1"/>
    <property type="molecule type" value="Genomic_DNA"/>
</dbReference>
<evidence type="ECO:0000256" key="10">
    <source>
        <dbReference type="ARBA" id="ARBA00029605"/>
    </source>
</evidence>
<keyword evidence="7 11" id="KW-0963">Cytoplasm</keyword>
<dbReference type="EC" id="3.4.11.5" evidence="4 11"/>
<keyword evidence="9 11" id="KW-0378">Hydrolase</keyword>
<evidence type="ECO:0000256" key="4">
    <source>
        <dbReference type="ARBA" id="ARBA00012568"/>
    </source>
</evidence>
<dbReference type="GO" id="GO:0006508">
    <property type="term" value="P:proteolysis"/>
    <property type="evidence" value="ECO:0007669"/>
    <property type="project" value="UniProtKB-KW"/>
</dbReference>
<comment type="subcellular location">
    <subcellularLocation>
        <location evidence="2 11">Cytoplasm</location>
    </subcellularLocation>
</comment>
<name>A0A4S3KCZ0_9GAMM</name>
<evidence type="ECO:0000256" key="12">
    <source>
        <dbReference type="PIRSR" id="PIRSR006431-1"/>
    </source>
</evidence>
<evidence type="ECO:0000256" key="6">
    <source>
        <dbReference type="ARBA" id="ARBA00022438"/>
    </source>
</evidence>
<feature type="active site" description="Nucleophile" evidence="12">
    <location>
        <position position="110"/>
    </location>
</feature>
<dbReference type="NCBIfam" id="TIGR01249">
    <property type="entry name" value="pro_imino_pep_1"/>
    <property type="match status" value="1"/>
</dbReference>
<dbReference type="Proteomes" id="UP000306317">
    <property type="component" value="Unassembled WGS sequence"/>
</dbReference>
<dbReference type="Gene3D" id="3.40.50.1820">
    <property type="entry name" value="alpha/beta hydrolase"/>
    <property type="match status" value="1"/>
</dbReference>
<dbReference type="OrthoDB" id="9796770at2"/>
<gene>
    <name evidence="15" type="ORF">B1991_16075</name>
</gene>
<evidence type="ECO:0000256" key="2">
    <source>
        <dbReference type="ARBA" id="ARBA00004496"/>
    </source>
</evidence>
<reference evidence="15 16" key="1">
    <citation type="submission" date="2017-02" db="EMBL/GenBank/DDBJ databases">
        <title>Whole genome sequencing of Rhodanobacter lindaniclasticus DSM 17932.</title>
        <authorList>
            <person name="Kumar S."/>
            <person name="Patil P."/>
            <person name="Patil P.B."/>
        </authorList>
    </citation>
    <scope>NUCLEOTIDE SEQUENCE [LARGE SCALE GENOMIC DNA]</scope>
    <source>
        <strain evidence="15 16">DSM 17932</strain>
    </source>
</reference>
<sequence>MRELYPEIEPYHTHRLAVDALHTLHVEECGNPLGLPVIFLHGGPGAGLSTYHRRFFDPSRYRIVLFDQRGCGQSTPFAELTDNTTAHLVEDIERIRTFLGVEHWVVFGGSWGSTLALAYSQAYPQHCLGIVLRGIFLGRPQELRWFNEVDGGARQIFPERWARFRDFIPPDERADMLDAYWQRLNSTDEATRLAAAQAWSAWEGGSTTLVHEPDAGGIFEDPQHAVSVALMEAHYFRHALFLEPDQLLRGVERIRHLPATIVHGRYDIICPAVSAWDLARTWPEATLHFVLAGHSATDPAIVDCLVEATDALAERYC</sequence>
<evidence type="ECO:0000256" key="11">
    <source>
        <dbReference type="PIRNR" id="PIRNR006431"/>
    </source>
</evidence>
<evidence type="ECO:0000256" key="1">
    <source>
        <dbReference type="ARBA" id="ARBA00001585"/>
    </source>
</evidence>
<dbReference type="PANTHER" id="PTHR43722">
    <property type="entry name" value="PROLINE IMINOPEPTIDASE"/>
    <property type="match status" value="1"/>
</dbReference>
<dbReference type="InterPro" id="IPR005944">
    <property type="entry name" value="Pro_iminopeptidase"/>
</dbReference>
<dbReference type="InterPro" id="IPR000073">
    <property type="entry name" value="AB_hydrolase_1"/>
</dbReference>
<evidence type="ECO:0000256" key="3">
    <source>
        <dbReference type="ARBA" id="ARBA00010088"/>
    </source>
</evidence>
<dbReference type="Pfam" id="PF00561">
    <property type="entry name" value="Abhydrolase_1"/>
    <property type="match status" value="1"/>
</dbReference>
<dbReference type="PIRSF" id="PIRSF006431">
    <property type="entry name" value="Pept_S33"/>
    <property type="match status" value="1"/>
</dbReference>
<evidence type="ECO:0000259" key="14">
    <source>
        <dbReference type="Pfam" id="PF00561"/>
    </source>
</evidence>
<dbReference type="RefSeq" id="WP_136259704.1">
    <property type="nucleotide sequence ID" value="NZ_MWIO01000060.1"/>
</dbReference>
<keyword evidence="8 11" id="KW-0645">Protease</keyword>
<dbReference type="InterPro" id="IPR002410">
    <property type="entry name" value="Peptidase_S33"/>
</dbReference>
<evidence type="ECO:0000256" key="13">
    <source>
        <dbReference type="RuleBase" id="RU003421"/>
    </source>
</evidence>
<comment type="caution">
    <text evidence="15">The sequence shown here is derived from an EMBL/GenBank/DDBJ whole genome shotgun (WGS) entry which is preliminary data.</text>
</comment>
<organism evidence="15 16">
    <name type="scientific">Rhodanobacter lindaniclasticus</name>
    <dbReference type="NCBI Taxonomy" id="75310"/>
    <lineage>
        <taxon>Bacteria</taxon>
        <taxon>Pseudomonadati</taxon>
        <taxon>Pseudomonadota</taxon>
        <taxon>Gammaproteobacteria</taxon>
        <taxon>Lysobacterales</taxon>
        <taxon>Rhodanobacteraceae</taxon>
        <taxon>Rhodanobacter</taxon>
    </lineage>
</organism>
<proteinExistence type="inferred from homology"/>
<evidence type="ECO:0000313" key="16">
    <source>
        <dbReference type="Proteomes" id="UP000306317"/>
    </source>
</evidence>
<feature type="active site" description="Proton donor" evidence="12">
    <location>
        <position position="294"/>
    </location>
</feature>
<dbReference type="PANTHER" id="PTHR43722:SF1">
    <property type="entry name" value="PROLINE IMINOPEPTIDASE"/>
    <property type="match status" value="1"/>
</dbReference>
<evidence type="ECO:0000256" key="9">
    <source>
        <dbReference type="ARBA" id="ARBA00022801"/>
    </source>
</evidence>
<dbReference type="GO" id="GO:0005737">
    <property type="term" value="C:cytoplasm"/>
    <property type="evidence" value="ECO:0007669"/>
    <property type="project" value="UniProtKB-SubCell"/>
</dbReference>
<feature type="active site" evidence="12">
    <location>
        <position position="267"/>
    </location>
</feature>
<dbReference type="GO" id="GO:0004177">
    <property type="term" value="F:aminopeptidase activity"/>
    <property type="evidence" value="ECO:0007669"/>
    <property type="project" value="UniProtKB-UniRule"/>
</dbReference>
<protein>
    <recommendedName>
        <fullName evidence="5 11">Proline iminopeptidase</fullName>
        <shortName evidence="11">PIP</shortName>
        <ecNumber evidence="4 11">3.4.11.5</ecNumber>
    </recommendedName>
    <alternativeName>
        <fullName evidence="10 11">Prolyl aminopeptidase</fullName>
    </alternativeName>
</protein>
<evidence type="ECO:0000313" key="15">
    <source>
        <dbReference type="EMBL" id="THD05754.1"/>
    </source>
</evidence>
<evidence type="ECO:0000256" key="7">
    <source>
        <dbReference type="ARBA" id="ARBA00022490"/>
    </source>
</evidence>
<evidence type="ECO:0000256" key="5">
    <source>
        <dbReference type="ARBA" id="ARBA00021843"/>
    </source>
</evidence>
<dbReference type="InterPro" id="IPR029058">
    <property type="entry name" value="AB_hydrolase_fold"/>
</dbReference>